<proteinExistence type="predicted"/>
<protein>
    <recommendedName>
        <fullName evidence="3">Secreted protein</fullName>
    </recommendedName>
</protein>
<evidence type="ECO:0000256" key="1">
    <source>
        <dbReference type="SAM" id="SignalP"/>
    </source>
</evidence>
<sequence length="136" mass="15468">MQYRIKWCGLLWCALVLQHVCTSIFLDINYEDYVTAHVPQCCLPFEKIQNPFLLLIIFYFSNPLPNTGNSRCPCLANVTFCSLLLNADDSVFLNRKASPAAKIGKGHPNVLFPPLKLHISWKACSFFFSLKTIPDQ</sequence>
<accession>A0A2D4GT09</accession>
<evidence type="ECO:0000313" key="2">
    <source>
        <dbReference type="EMBL" id="LAA62862.1"/>
    </source>
</evidence>
<name>A0A2D4GT09_MICCO</name>
<dbReference type="AlphaFoldDB" id="A0A2D4GT09"/>
<keyword evidence="1" id="KW-0732">Signal</keyword>
<feature type="signal peptide" evidence="1">
    <location>
        <begin position="1"/>
        <end position="22"/>
    </location>
</feature>
<reference evidence="2" key="2">
    <citation type="submission" date="2017-11" db="EMBL/GenBank/DDBJ databases">
        <title>Coralsnake Venomics: Analyses of Venom Gland Transcriptomes and Proteomes of Six Brazilian Taxa.</title>
        <authorList>
            <person name="Aird S.D."/>
            <person name="Jorge da Silva N."/>
            <person name="Qiu L."/>
            <person name="Villar-Briones A."/>
            <person name="Aparecida-Saddi V."/>
            <person name="Campos-Telles M.P."/>
            <person name="Grau M."/>
            <person name="Mikheyev A.S."/>
        </authorList>
    </citation>
    <scope>NUCLEOTIDE SEQUENCE</scope>
    <source>
        <tissue evidence="2">Venom_gland</tissue>
    </source>
</reference>
<feature type="chain" id="PRO_5013743408" description="Secreted protein" evidence="1">
    <location>
        <begin position="23"/>
        <end position="136"/>
    </location>
</feature>
<organism evidence="2">
    <name type="scientific">Micrurus corallinus</name>
    <name type="common">Brazilian coral snake</name>
    <dbReference type="NCBI Taxonomy" id="54390"/>
    <lineage>
        <taxon>Eukaryota</taxon>
        <taxon>Metazoa</taxon>
        <taxon>Chordata</taxon>
        <taxon>Craniata</taxon>
        <taxon>Vertebrata</taxon>
        <taxon>Euteleostomi</taxon>
        <taxon>Lepidosauria</taxon>
        <taxon>Squamata</taxon>
        <taxon>Bifurcata</taxon>
        <taxon>Unidentata</taxon>
        <taxon>Episquamata</taxon>
        <taxon>Toxicofera</taxon>
        <taxon>Serpentes</taxon>
        <taxon>Colubroidea</taxon>
        <taxon>Elapidae</taxon>
        <taxon>Elapinae</taxon>
        <taxon>Micrurus</taxon>
    </lineage>
</organism>
<dbReference type="EMBL" id="IACJ01140339">
    <property type="protein sequence ID" value="LAA62862.1"/>
    <property type="molecule type" value="Transcribed_RNA"/>
</dbReference>
<evidence type="ECO:0008006" key="3">
    <source>
        <dbReference type="Google" id="ProtNLM"/>
    </source>
</evidence>
<reference evidence="2" key="1">
    <citation type="submission" date="2017-07" db="EMBL/GenBank/DDBJ databases">
        <authorList>
            <person name="Mikheyev A."/>
            <person name="Grau M."/>
        </authorList>
    </citation>
    <scope>NUCLEOTIDE SEQUENCE</scope>
    <source>
        <tissue evidence="2">Venom_gland</tissue>
    </source>
</reference>